<dbReference type="Proteomes" id="UP000304953">
    <property type="component" value="Unassembled WGS sequence"/>
</dbReference>
<evidence type="ECO:0000313" key="1">
    <source>
        <dbReference type="EMBL" id="TGY97931.1"/>
    </source>
</evidence>
<gene>
    <name evidence="1" type="ORF">E5329_02085</name>
</gene>
<reference evidence="1" key="1">
    <citation type="submission" date="2019-04" db="EMBL/GenBank/DDBJ databases">
        <title>Microbes associate with the intestines of laboratory mice.</title>
        <authorList>
            <person name="Navarre W."/>
            <person name="Wong E."/>
            <person name="Huang K."/>
            <person name="Tropini C."/>
            <person name="Ng K."/>
            <person name="Yu B."/>
        </authorList>
    </citation>
    <scope>NUCLEOTIDE SEQUENCE</scope>
    <source>
        <strain evidence="1">NM01_1-7b</strain>
    </source>
</reference>
<sequence>MSLSLLNDIFKYLVFSDFYSYTDSTGNEQGSHVTFTDKNGLNLCFLPVANMHNAIKLNINSVLDKLKQHMKKTGFYTLQRPTLESLLNEIKENQDKIDDYNNELQEILKGRSSPQDREEYTGVLERCKGSCLERIYRIEQSIIVNHKEMLQKKDFSRFPVWQQSLFEKLYNENEYYITEKL</sequence>
<organism evidence="1 2">
    <name type="scientific">Petralouisia muris</name>
    <dbReference type="NCBI Taxonomy" id="3032872"/>
    <lineage>
        <taxon>Bacteria</taxon>
        <taxon>Bacillati</taxon>
        <taxon>Bacillota</taxon>
        <taxon>Clostridia</taxon>
        <taxon>Lachnospirales</taxon>
        <taxon>Lachnospiraceae</taxon>
        <taxon>Petralouisia</taxon>
    </lineage>
</organism>
<evidence type="ECO:0000313" key="2">
    <source>
        <dbReference type="Proteomes" id="UP000304953"/>
    </source>
</evidence>
<keyword evidence="2" id="KW-1185">Reference proteome</keyword>
<dbReference type="EMBL" id="SRYA01000003">
    <property type="protein sequence ID" value="TGY97931.1"/>
    <property type="molecule type" value="Genomic_DNA"/>
</dbReference>
<comment type="caution">
    <text evidence="1">The sequence shown here is derived from an EMBL/GenBank/DDBJ whole genome shotgun (WGS) entry which is preliminary data.</text>
</comment>
<proteinExistence type="predicted"/>
<protein>
    <submittedName>
        <fullName evidence="1">Uncharacterized protein</fullName>
    </submittedName>
</protein>
<name>A0AC61S0H8_9FIRM</name>
<accession>A0AC61S0H8</accession>